<evidence type="ECO:0000256" key="7">
    <source>
        <dbReference type="HAMAP-Rule" id="MF_01337"/>
    </source>
</evidence>
<evidence type="ECO:0000313" key="8">
    <source>
        <dbReference type="EMBL" id="EKX87548.1"/>
    </source>
</evidence>
<dbReference type="GO" id="GO:0006412">
    <property type="term" value="P:translation"/>
    <property type="evidence" value="ECO:0007669"/>
    <property type="project" value="UniProtKB-UniRule"/>
</dbReference>
<dbReference type="NCBIfam" id="TIGR00060">
    <property type="entry name" value="L18_bact"/>
    <property type="match status" value="1"/>
</dbReference>
<dbReference type="EMBL" id="AMEM01000044">
    <property type="protein sequence ID" value="EKX87548.1"/>
    <property type="molecule type" value="Genomic_DNA"/>
</dbReference>
<comment type="similarity">
    <text evidence="1 7">Belongs to the universal ribosomal protein uL18 family.</text>
</comment>
<dbReference type="HOGENOM" id="CLU_098841_0_1_11"/>
<evidence type="ECO:0000256" key="1">
    <source>
        <dbReference type="ARBA" id="ARBA00007116"/>
    </source>
</evidence>
<dbReference type="OrthoDB" id="9810939at2"/>
<proteinExistence type="inferred from homology"/>
<reference evidence="8 9" key="1">
    <citation type="submission" date="2012-05" db="EMBL/GenBank/DDBJ databases">
        <authorList>
            <person name="Weinstock G."/>
            <person name="Sodergren E."/>
            <person name="Lobos E.A."/>
            <person name="Fulton L."/>
            <person name="Fulton R."/>
            <person name="Courtney L."/>
            <person name="Fronick C."/>
            <person name="O'Laughlin M."/>
            <person name="Godfrey J."/>
            <person name="Wilson R.M."/>
            <person name="Miner T."/>
            <person name="Farmer C."/>
            <person name="Delehaunty K."/>
            <person name="Cordes M."/>
            <person name="Minx P."/>
            <person name="Tomlinson C."/>
            <person name="Chen J."/>
            <person name="Wollam A."/>
            <person name="Pepin K.H."/>
            <person name="Bhonagiri V."/>
            <person name="Zhang X."/>
            <person name="Suruliraj S."/>
            <person name="Warren W."/>
            <person name="Mitreva M."/>
            <person name="Mardis E.R."/>
            <person name="Wilson R.K."/>
        </authorList>
    </citation>
    <scope>NUCLEOTIDE SEQUENCE [LARGE SCALE GENOMIC DNA]</scope>
    <source>
        <strain evidence="8 9">F0235</strain>
    </source>
</reference>
<accession>L1M8G6</accession>
<comment type="subunit">
    <text evidence="7">Part of the 50S ribosomal subunit; part of the 5S rRNA/L5/L18/L25 subcomplex. Contacts the 5S and 23S rRNAs.</text>
</comment>
<evidence type="ECO:0000256" key="3">
    <source>
        <dbReference type="ARBA" id="ARBA00022884"/>
    </source>
</evidence>
<dbReference type="Proteomes" id="UP000010445">
    <property type="component" value="Unassembled WGS sequence"/>
</dbReference>
<dbReference type="STRING" id="1035195.HMPREF9997_02874"/>
<gene>
    <name evidence="7" type="primary">rplR</name>
    <name evidence="8" type="ORF">HMPREF9997_02874</name>
</gene>
<organism evidence="8 9">
    <name type="scientific">Corynebacterium durum F0235</name>
    <dbReference type="NCBI Taxonomy" id="1035195"/>
    <lineage>
        <taxon>Bacteria</taxon>
        <taxon>Bacillati</taxon>
        <taxon>Actinomycetota</taxon>
        <taxon>Actinomycetes</taxon>
        <taxon>Mycobacteriales</taxon>
        <taxon>Corynebacteriaceae</taxon>
        <taxon>Corynebacterium</taxon>
    </lineage>
</organism>
<dbReference type="InterPro" id="IPR004389">
    <property type="entry name" value="Ribosomal_uL18_bac-type"/>
</dbReference>
<dbReference type="InterPro" id="IPR005484">
    <property type="entry name" value="Ribosomal_uL18_bac/plant/anim"/>
</dbReference>
<keyword evidence="4 7" id="KW-0689">Ribosomal protein</keyword>
<evidence type="ECO:0000256" key="4">
    <source>
        <dbReference type="ARBA" id="ARBA00022980"/>
    </source>
</evidence>
<keyword evidence="2 7" id="KW-0699">rRNA-binding</keyword>
<sequence length="136" mass="15276">MSNTAEEKRVKRTPIGKDISTRRREARIRRHNRLRNHLRGTAERPRLAVFRSSRHMHAQIIDDTIGHTLVAASTVEPELRAFEGEKKAKAAEVGKLIAKRAKEAGIENVVFDRGGFKYHGRIAALADAAREGGLKF</sequence>
<keyword evidence="5 7" id="KW-0687">Ribonucleoprotein</keyword>
<dbReference type="GO" id="GO:0008097">
    <property type="term" value="F:5S rRNA binding"/>
    <property type="evidence" value="ECO:0007669"/>
    <property type="project" value="TreeGrafter"/>
</dbReference>
<evidence type="ECO:0000313" key="9">
    <source>
        <dbReference type="Proteomes" id="UP000010445"/>
    </source>
</evidence>
<dbReference type="FunFam" id="3.30.420.100:FF:000001">
    <property type="entry name" value="50S ribosomal protein L18"/>
    <property type="match status" value="1"/>
</dbReference>
<dbReference type="RefSeq" id="WP_006062677.1">
    <property type="nucleotide sequence ID" value="NZ_KB290826.1"/>
</dbReference>
<name>L1M8G6_9CORY</name>
<evidence type="ECO:0000256" key="2">
    <source>
        <dbReference type="ARBA" id="ARBA00022730"/>
    </source>
</evidence>
<dbReference type="Pfam" id="PF00861">
    <property type="entry name" value="Ribosomal_L18p"/>
    <property type="match status" value="1"/>
</dbReference>
<keyword evidence="9" id="KW-1185">Reference proteome</keyword>
<comment type="caution">
    <text evidence="8">The sequence shown here is derived from an EMBL/GenBank/DDBJ whole genome shotgun (WGS) entry which is preliminary data.</text>
</comment>
<dbReference type="PANTHER" id="PTHR12899:SF3">
    <property type="entry name" value="LARGE RIBOSOMAL SUBUNIT PROTEIN UL18M"/>
    <property type="match status" value="1"/>
</dbReference>
<dbReference type="GeneID" id="84896092"/>
<comment type="function">
    <text evidence="7">This is one of the proteins that bind and probably mediate the attachment of the 5S RNA into the large ribosomal subunit, where it forms part of the central protuberance.</text>
</comment>
<dbReference type="eggNOG" id="COG0256">
    <property type="taxonomic scope" value="Bacteria"/>
</dbReference>
<dbReference type="CDD" id="cd00432">
    <property type="entry name" value="Ribosomal_L18_L5e"/>
    <property type="match status" value="1"/>
</dbReference>
<dbReference type="GO" id="GO:0003735">
    <property type="term" value="F:structural constituent of ribosome"/>
    <property type="evidence" value="ECO:0007669"/>
    <property type="project" value="InterPro"/>
</dbReference>
<keyword evidence="3 7" id="KW-0694">RNA-binding</keyword>
<protein>
    <recommendedName>
        <fullName evidence="6 7">Large ribosomal subunit protein uL18</fullName>
    </recommendedName>
</protein>
<evidence type="ECO:0000256" key="6">
    <source>
        <dbReference type="ARBA" id="ARBA00035197"/>
    </source>
</evidence>
<dbReference type="PANTHER" id="PTHR12899">
    <property type="entry name" value="39S RIBOSOMAL PROTEIN L18, MITOCHONDRIAL"/>
    <property type="match status" value="1"/>
</dbReference>
<dbReference type="InterPro" id="IPR057268">
    <property type="entry name" value="Ribosomal_L18"/>
</dbReference>
<evidence type="ECO:0000256" key="5">
    <source>
        <dbReference type="ARBA" id="ARBA00023274"/>
    </source>
</evidence>
<dbReference type="SUPFAM" id="SSF53137">
    <property type="entry name" value="Translational machinery components"/>
    <property type="match status" value="1"/>
</dbReference>
<dbReference type="HAMAP" id="MF_01337_B">
    <property type="entry name" value="Ribosomal_uL18_B"/>
    <property type="match status" value="1"/>
</dbReference>
<dbReference type="GO" id="GO:0022625">
    <property type="term" value="C:cytosolic large ribosomal subunit"/>
    <property type="evidence" value="ECO:0007669"/>
    <property type="project" value="TreeGrafter"/>
</dbReference>
<dbReference type="PATRIC" id="fig|1035195.3.peg.2579"/>
<dbReference type="AlphaFoldDB" id="L1M8G6"/>
<dbReference type="Gene3D" id="3.30.420.100">
    <property type="match status" value="1"/>
</dbReference>